<dbReference type="SUPFAM" id="SSF56601">
    <property type="entry name" value="beta-lactamase/transpeptidase-like"/>
    <property type="match status" value="1"/>
</dbReference>
<comment type="similarity">
    <text evidence="2">In the C-terminal section; belongs to the transpeptidase family.</text>
</comment>
<feature type="transmembrane region" description="Helical" evidence="17">
    <location>
        <begin position="9"/>
        <end position="32"/>
    </location>
</feature>
<dbReference type="InterPro" id="IPR036950">
    <property type="entry name" value="PBP_transglycosylase"/>
</dbReference>
<evidence type="ECO:0000259" key="18">
    <source>
        <dbReference type="Pfam" id="PF00905"/>
    </source>
</evidence>
<organism evidence="20 21">
    <name type="scientific">Candidatus Roizmanbacteria bacterium RIFCSPLOWO2_01_FULL_40_42</name>
    <dbReference type="NCBI Taxonomy" id="1802066"/>
    <lineage>
        <taxon>Bacteria</taxon>
        <taxon>Candidatus Roizmaniibacteriota</taxon>
    </lineage>
</organism>
<feature type="transmembrane region" description="Helical" evidence="17">
    <location>
        <begin position="166"/>
        <end position="189"/>
    </location>
</feature>
<dbReference type="Pfam" id="PF00905">
    <property type="entry name" value="Transpeptidase"/>
    <property type="match status" value="1"/>
</dbReference>
<dbReference type="Gene3D" id="1.10.3810.10">
    <property type="entry name" value="Biosynthetic peptidoglycan transglycosylase-like"/>
    <property type="match status" value="1"/>
</dbReference>
<dbReference type="GO" id="GO:0071555">
    <property type="term" value="P:cell wall organization"/>
    <property type="evidence" value="ECO:0007669"/>
    <property type="project" value="UniProtKB-KW"/>
</dbReference>
<evidence type="ECO:0000256" key="15">
    <source>
        <dbReference type="ARBA" id="ARBA00034000"/>
    </source>
</evidence>
<dbReference type="PANTHER" id="PTHR32282">
    <property type="entry name" value="BINDING PROTEIN TRANSPEPTIDASE, PUTATIVE-RELATED"/>
    <property type="match status" value="1"/>
</dbReference>
<keyword evidence="9" id="KW-0378">Hydrolase</keyword>
<evidence type="ECO:0000313" key="20">
    <source>
        <dbReference type="EMBL" id="OGK50541.1"/>
    </source>
</evidence>
<protein>
    <submittedName>
        <fullName evidence="20">Uncharacterized protein</fullName>
    </submittedName>
</protein>
<evidence type="ECO:0000256" key="1">
    <source>
        <dbReference type="ARBA" id="ARBA00004236"/>
    </source>
</evidence>
<evidence type="ECO:0000259" key="19">
    <source>
        <dbReference type="Pfam" id="PF00912"/>
    </source>
</evidence>
<keyword evidence="5" id="KW-0121">Carboxypeptidase</keyword>
<keyword evidence="7" id="KW-0328">Glycosyltransferase</keyword>
<feature type="domain" description="Penicillin-binding protein transpeptidase" evidence="18">
    <location>
        <begin position="477"/>
        <end position="756"/>
    </location>
</feature>
<keyword evidence="12 17" id="KW-0472">Membrane</keyword>
<evidence type="ECO:0000256" key="6">
    <source>
        <dbReference type="ARBA" id="ARBA00022670"/>
    </source>
</evidence>
<evidence type="ECO:0000256" key="3">
    <source>
        <dbReference type="ARBA" id="ARBA00007739"/>
    </source>
</evidence>
<keyword evidence="8" id="KW-0808">Transferase</keyword>
<comment type="catalytic activity">
    <reaction evidence="16">
        <text>[GlcNAc-(1-&gt;4)-Mur2Ac(oyl-L-Ala-gamma-D-Glu-L-Lys-D-Ala-D-Ala)](n)-di-trans,octa-cis-undecaprenyl diphosphate + beta-D-GlcNAc-(1-&gt;4)-Mur2Ac(oyl-L-Ala-gamma-D-Glu-L-Lys-D-Ala-D-Ala)-di-trans,octa-cis-undecaprenyl diphosphate = [GlcNAc-(1-&gt;4)-Mur2Ac(oyl-L-Ala-gamma-D-Glu-L-Lys-D-Ala-D-Ala)](n+1)-di-trans,octa-cis-undecaprenyl diphosphate + di-trans,octa-cis-undecaprenyl diphosphate + H(+)</text>
        <dbReference type="Rhea" id="RHEA:23708"/>
        <dbReference type="Rhea" id="RHEA-COMP:9602"/>
        <dbReference type="Rhea" id="RHEA-COMP:9603"/>
        <dbReference type="ChEBI" id="CHEBI:15378"/>
        <dbReference type="ChEBI" id="CHEBI:58405"/>
        <dbReference type="ChEBI" id="CHEBI:60033"/>
        <dbReference type="ChEBI" id="CHEBI:78435"/>
        <dbReference type="EC" id="2.4.99.28"/>
    </reaction>
</comment>
<evidence type="ECO:0000256" key="16">
    <source>
        <dbReference type="ARBA" id="ARBA00049902"/>
    </source>
</evidence>
<dbReference type="GO" id="GO:0009252">
    <property type="term" value="P:peptidoglycan biosynthetic process"/>
    <property type="evidence" value="ECO:0007669"/>
    <property type="project" value="UniProtKB-KW"/>
</dbReference>
<dbReference type="Proteomes" id="UP000178558">
    <property type="component" value="Unassembled WGS sequence"/>
</dbReference>
<keyword evidence="11" id="KW-0573">Peptidoglycan synthesis</keyword>
<dbReference type="GO" id="GO:0006508">
    <property type="term" value="P:proteolysis"/>
    <property type="evidence" value="ECO:0007669"/>
    <property type="project" value="UniProtKB-KW"/>
</dbReference>
<dbReference type="EMBL" id="MGAQ01000015">
    <property type="protein sequence ID" value="OGK50541.1"/>
    <property type="molecule type" value="Genomic_DNA"/>
</dbReference>
<keyword evidence="4" id="KW-1003">Cell membrane</keyword>
<comment type="catalytic activity">
    <reaction evidence="15">
        <text>Preferential cleavage: (Ac)2-L-Lys-D-Ala-|-D-Ala. Also transpeptidation of peptidyl-alanyl moieties that are N-acyl substituents of D-alanine.</text>
        <dbReference type="EC" id="3.4.16.4"/>
    </reaction>
</comment>
<evidence type="ECO:0000256" key="8">
    <source>
        <dbReference type="ARBA" id="ARBA00022679"/>
    </source>
</evidence>
<gene>
    <name evidence="20" type="ORF">A3B50_02035</name>
</gene>
<evidence type="ECO:0000256" key="17">
    <source>
        <dbReference type="SAM" id="Phobius"/>
    </source>
</evidence>
<evidence type="ECO:0000256" key="11">
    <source>
        <dbReference type="ARBA" id="ARBA00022984"/>
    </source>
</evidence>
<keyword evidence="17" id="KW-1133">Transmembrane helix</keyword>
<dbReference type="InterPro" id="IPR050396">
    <property type="entry name" value="Glycosyltr_51/Transpeptidase"/>
</dbReference>
<feature type="domain" description="Glycosyl transferase family 51" evidence="19">
    <location>
        <begin position="214"/>
        <end position="389"/>
    </location>
</feature>
<dbReference type="GO" id="GO:0008360">
    <property type="term" value="P:regulation of cell shape"/>
    <property type="evidence" value="ECO:0007669"/>
    <property type="project" value="UniProtKB-KW"/>
</dbReference>
<dbReference type="GO" id="GO:0009002">
    <property type="term" value="F:serine-type D-Ala-D-Ala carboxypeptidase activity"/>
    <property type="evidence" value="ECO:0007669"/>
    <property type="project" value="UniProtKB-EC"/>
</dbReference>
<dbReference type="PANTHER" id="PTHR32282:SF11">
    <property type="entry name" value="PENICILLIN-BINDING PROTEIN 1B"/>
    <property type="match status" value="1"/>
</dbReference>
<comment type="caution">
    <text evidence="20">The sequence shown here is derived from an EMBL/GenBank/DDBJ whole genome shotgun (WGS) entry which is preliminary data.</text>
</comment>
<dbReference type="InterPro" id="IPR023346">
    <property type="entry name" value="Lysozyme-like_dom_sf"/>
</dbReference>
<accession>A0A1F7J4K4</accession>
<evidence type="ECO:0000256" key="14">
    <source>
        <dbReference type="ARBA" id="ARBA00023316"/>
    </source>
</evidence>
<dbReference type="FunFam" id="1.10.3810.10:FF:000001">
    <property type="entry name" value="Penicillin-binding protein 1A"/>
    <property type="match status" value="1"/>
</dbReference>
<dbReference type="GO" id="GO:0008955">
    <property type="term" value="F:peptidoglycan glycosyltransferase activity"/>
    <property type="evidence" value="ECO:0007669"/>
    <property type="project" value="UniProtKB-EC"/>
</dbReference>
<evidence type="ECO:0000256" key="9">
    <source>
        <dbReference type="ARBA" id="ARBA00022801"/>
    </source>
</evidence>
<keyword evidence="13" id="KW-0511">Multifunctional enzyme</keyword>
<evidence type="ECO:0000256" key="5">
    <source>
        <dbReference type="ARBA" id="ARBA00022645"/>
    </source>
</evidence>
<evidence type="ECO:0000256" key="2">
    <source>
        <dbReference type="ARBA" id="ARBA00007090"/>
    </source>
</evidence>
<keyword evidence="14" id="KW-0961">Cell wall biogenesis/degradation</keyword>
<dbReference type="Pfam" id="PF00912">
    <property type="entry name" value="Transgly"/>
    <property type="match status" value="1"/>
</dbReference>
<dbReference type="SUPFAM" id="SSF53955">
    <property type="entry name" value="Lysozyme-like"/>
    <property type="match status" value="1"/>
</dbReference>
<dbReference type="InterPro" id="IPR001264">
    <property type="entry name" value="Glyco_trans_51"/>
</dbReference>
<dbReference type="AlphaFoldDB" id="A0A1F7J4K4"/>
<proteinExistence type="inferred from homology"/>
<evidence type="ECO:0000256" key="13">
    <source>
        <dbReference type="ARBA" id="ARBA00023268"/>
    </source>
</evidence>
<reference evidence="20 21" key="1">
    <citation type="journal article" date="2016" name="Nat. Commun.">
        <title>Thousands of microbial genomes shed light on interconnected biogeochemical processes in an aquifer system.</title>
        <authorList>
            <person name="Anantharaman K."/>
            <person name="Brown C.T."/>
            <person name="Hug L.A."/>
            <person name="Sharon I."/>
            <person name="Castelle C.J."/>
            <person name="Probst A.J."/>
            <person name="Thomas B.C."/>
            <person name="Singh A."/>
            <person name="Wilkins M.J."/>
            <person name="Karaoz U."/>
            <person name="Brodie E.L."/>
            <person name="Williams K.H."/>
            <person name="Hubbard S.S."/>
            <person name="Banfield J.F."/>
        </authorList>
    </citation>
    <scope>NUCLEOTIDE SEQUENCE [LARGE SCALE GENOMIC DNA]</scope>
</reference>
<evidence type="ECO:0000256" key="7">
    <source>
        <dbReference type="ARBA" id="ARBA00022676"/>
    </source>
</evidence>
<feature type="transmembrane region" description="Helical" evidence="17">
    <location>
        <begin position="44"/>
        <end position="65"/>
    </location>
</feature>
<evidence type="ECO:0000256" key="12">
    <source>
        <dbReference type="ARBA" id="ARBA00023136"/>
    </source>
</evidence>
<dbReference type="InterPro" id="IPR012338">
    <property type="entry name" value="Beta-lactam/transpept-like"/>
</dbReference>
<dbReference type="GO" id="GO:0008658">
    <property type="term" value="F:penicillin binding"/>
    <property type="evidence" value="ECO:0007669"/>
    <property type="project" value="InterPro"/>
</dbReference>
<evidence type="ECO:0000313" key="21">
    <source>
        <dbReference type="Proteomes" id="UP000178558"/>
    </source>
</evidence>
<keyword evidence="6" id="KW-0645">Protease</keyword>
<evidence type="ECO:0000256" key="10">
    <source>
        <dbReference type="ARBA" id="ARBA00022960"/>
    </source>
</evidence>
<sequence>MPKKEEKPLVLSVIEKALYSSLFALVNFFIFIGEVTTNAFFGPFRFLSFLSQTFLNLLVLIGQIIEKVYSFTQNFFVNTLPAYIKSVSKISLPKPQFKMPKVSIKKPKFKLPKFTLPRIKLRFKIPHVALPKFPTIQRTLEPKQLKITKERKAKLLKEKKEPAPRVRYFIVGFATASIIILIQQSYVFVESLPSPKNIGKVNYSLTTHIFDRNGRLLYEVYRDQNRTPIKLKDLPPYVWQASVAIEDKDFFRHNGVSLIGGIVRAAKETFFTKNLQGGSTITQQLVKSALLSPERTIERKLREIVLALWAERLYTKQRILEMYLNQVPYGGSSYGIEEASKTYFTKSAKDLTISEAALLAGLPQAPSIYSPFTNPQFAQVRRDDVLKKMYEQRYITEQQYMKAKKNPLIVAAPKTNIKAPHFVFYVKGELERLFGIRTVEEGGLRVHSSLDLSLQEKIQEILADELAKIKGLNVSNGAVLVTKPSTGEILAMVGSVDYFAAPSGAFNVTTALRQPGSSIKPLMYSLALSRDFTAASILDDSPVTFALPGETYKPVNYDGKFHGRLPLRYALANSYNIPAVRTLNAVGVDNFVNHARSMGISTWYDPSRFGLSLTLGGGEVKMTDMAKAFGVFANLGNKVEETPVLWVQNYSDETIYERKPESQKVLSPGVGYIISDILSDNAARQQAFGARSTLEIPGYKVAVKTGTTDSKKDNWTIGYTPEYMVVVWVGNNDNTPMNPALTSGITGAAPIWSKVMTYLLTNYSNKNSWFNKPEDVVEKSCYGGRTEVFLKGTENVYCSTLPVQRPSVSPTPQPN</sequence>
<dbReference type="Gene3D" id="3.40.710.10">
    <property type="entry name" value="DD-peptidase/beta-lactamase superfamily"/>
    <property type="match status" value="1"/>
</dbReference>
<keyword evidence="10" id="KW-0133">Cell shape</keyword>
<dbReference type="NCBIfam" id="TIGR02074">
    <property type="entry name" value="PBP_1a_fam"/>
    <property type="match status" value="1"/>
</dbReference>
<keyword evidence="17" id="KW-0812">Transmembrane</keyword>
<comment type="subcellular location">
    <subcellularLocation>
        <location evidence="1">Cell membrane</location>
    </subcellularLocation>
</comment>
<evidence type="ECO:0000256" key="4">
    <source>
        <dbReference type="ARBA" id="ARBA00022475"/>
    </source>
</evidence>
<dbReference type="GO" id="GO:0030288">
    <property type="term" value="C:outer membrane-bounded periplasmic space"/>
    <property type="evidence" value="ECO:0007669"/>
    <property type="project" value="TreeGrafter"/>
</dbReference>
<dbReference type="InterPro" id="IPR001460">
    <property type="entry name" value="PCN-bd_Tpept"/>
</dbReference>
<dbReference type="GO" id="GO:0005886">
    <property type="term" value="C:plasma membrane"/>
    <property type="evidence" value="ECO:0007669"/>
    <property type="project" value="UniProtKB-SubCell"/>
</dbReference>
<name>A0A1F7J4K4_9BACT</name>
<comment type="similarity">
    <text evidence="3">In the N-terminal section; belongs to the glycosyltransferase 51 family.</text>
</comment>